<comment type="caution">
    <text evidence="1">The sequence shown here is derived from an EMBL/GenBank/DDBJ whole genome shotgun (WGS) entry which is preliminary data.</text>
</comment>
<dbReference type="PANTHER" id="PTHR12941">
    <property type="entry name" value="ER MEMBRANE PROTEIN COMPLEX"/>
    <property type="match status" value="1"/>
</dbReference>
<dbReference type="Pfam" id="PF03665">
    <property type="entry name" value="UPF0172"/>
    <property type="match status" value="1"/>
</dbReference>
<evidence type="ECO:0000313" key="1">
    <source>
        <dbReference type="EMBL" id="CAB9509251.1"/>
    </source>
</evidence>
<sequence length="209" mass="22560">MAKDKETERSVEVSAVAAVSMILHAVKHSHEAVHGVLLGSFSGGQVKISEAVPVCHGAPTLPLLETALALIKAADDSSNSVVGWYVSPRLESDERPGPAALKIVAGLASSDDKEKEPALVVLRNKDLDKIVLDNERSMIDSFQALGKDFGQQWLKPLSTGIDNEETIKAGVKKALKGEINIEDLIDHFEAESSKKSRWFPNDSLKALLK</sequence>
<keyword evidence="2" id="KW-1185">Reference proteome</keyword>
<evidence type="ECO:0000313" key="2">
    <source>
        <dbReference type="Proteomes" id="UP001153069"/>
    </source>
</evidence>
<reference evidence="1" key="1">
    <citation type="submission" date="2020-06" db="EMBL/GenBank/DDBJ databases">
        <authorList>
            <consortium name="Plant Systems Biology data submission"/>
        </authorList>
    </citation>
    <scope>NUCLEOTIDE SEQUENCE</scope>
    <source>
        <strain evidence="1">D6</strain>
    </source>
</reference>
<dbReference type="Proteomes" id="UP001153069">
    <property type="component" value="Unassembled WGS sequence"/>
</dbReference>
<dbReference type="InterPro" id="IPR005366">
    <property type="entry name" value="EMC8/9"/>
</dbReference>
<gene>
    <name evidence="1" type="ORF">SEMRO_381_G130910.1</name>
</gene>
<dbReference type="EMBL" id="CAICTM010000380">
    <property type="protein sequence ID" value="CAB9509251.1"/>
    <property type="molecule type" value="Genomic_DNA"/>
</dbReference>
<name>A0A9N8DYM6_9STRA</name>
<organism evidence="1 2">
    <name type="scientific">Seminavis robusta</name>
    <dbReference type="NCBI Taxonomy" id="568900"/>
    <lineage>
        <taxon>Eukaryota</taxon>
        <taxon>Sar</taxon>
        <taxon>Stramenopiles</taxon>
        <taxon>Ochrophyta</taxon>
        <taxon>Bacillariophyta</taxon>
        <taxon>Bacillariophyceae</taxon>
        <taxon>Bacillariophycidae</taxon>
        <taxon>Naviculales</taxon>
        <taxon>Naviculaceae</taxon>
        <taxon>Seminavis</taxon>
    </lineage>
</organism>
<dbReference type="OrthoDB" id="44662at2759"/>
<dbReference type="GO" id="GO:0072546">
    <property type="term" value="C:EMC complex"/>
    <property type="evidence" value="ECO:0007669"/>
    <property type="project" value="InterPro"/>
</dbReference>
<dbReference type="AlphaFoldDB" id="A0A9N8DYM6"/>
<accession>A0A9N8DYM6</accession>
<dbReference type="Gene3D" id="3.40.140.10">
    <property type="entry name" value="Cytidine Deaminase, domain 2"/>
    <property type="match status" value="1"/>
</dbReference>
<proteinExistence type="predicted"/>
<dbReference type="PANTHER" id="PTHR12941:SF10">
    <property type="entry name" value="ER MEMBRANE PROTEIN COMPLEX SUBUNIT 8_9 HOMOLOG"/>
    <property type="match status" value="1"/>
</dbReference>
<protein>
    <submittedName>
        <fullName evidence="1">Membrane protein complex subunit 9</fullName>
    </submittedName>
</protein>